<feature type="domain" description="DUF7281" evidence="1">
    <location>
        <begin position="97"/>
        <end position="274"/>
    </location>
</feature>
<dbReference type="InterPro" id="IPR055705">
    <property type="entry name" value="DUF7281"/>
</dbReference>
<dbReference type="AlphaFoldDB" id="A0A0F9L7A4"/>
<dbReference type="Pfam" id="PF23947">
    <property type="entry name" value="DUF7281"/>
    <property type="match status" value="1"/>
</dbReference>
<proteinExistence type="predicted"/>
<protein>
    <recommendedName>
        <fullName evidence="1">DUF7281 domain-containing protein</fullName>
    </recommendedName>
</protein>
<sequence>MKVTRGLLVQALKVAQSTDTEFVANVGLTELAERGLGQVVRKRYRIDRAGRKALRDWLHNEGIAWTTAISALNGDRIDTALVAINEKVGLASSAPRQVRLAAIGDGVRLNGAAVPVIAGAVLSMTVGMIHDIQARYLMLVENKASFEHIQRVAGNYDKTGVLAVYRGDPEAPHGQWWAREASRSFAIPLAAYMDCDPAGIFMGVSSGARRLLLPLPEAVSELAGSSDDFRNQHVGWESLKARPTLRESLAPWLELLEQRKVGFTQERLIAHTIEHQWVELPEELNGGD</sequence>
<organism evidence="2">
    <name type="scientific">marine sediment metagenome</name>
    <dbReference type="NCBI Taxonomy" id="412755"/>
    <lineage>
        <taxon>unclassified sequences</taxon>
        <taxon>metagenomes</taxon>
        <taxon>ecological metagenomes</taxon>
    </lineage>
</organism>
<reference evidence="2" key="1">
    <citation type="journal article" date="2015" name="Nature">
        <title>Complex archaea that bridge the gap between prokaryotes and eukaryotes.</title>
        <authorList>
            <person name="Spang A."/>
            <person name="Saw J.H."/>
            <person name="Jorgensen S.L."/>
            <person name="Zaremba-Niedzwiedzka K."/>
            <person name="Martijn J."/>
            <person name="Lind A.E."/>
            <person name="van Eijk R."/>
            <person name="Schleper C."/>
            <person name="Guy L."/>
            <person name="Ettema T.J."/>
        </authorList>
    </citation>
    <scope>NUCLEOTIDE SEQUENCE</scope>
</reference>
<gene>
    <name evidence="2" type="ORF">LCGC14_1249740</name>
</gene>
<evidence type="ECO:0000313" key="2">
    <source>
        <dbReference type="EMBL" id="KKM89333.1"/>
    </source>
</evidence>
<dbReference type="EMBL" id="LAZR01006831">
    <property type="protein sequence ID" value="KKM89333.1"/>
    <property type="molecule type" value="Genomic_DNA"/>
</dbReference>
<comment type="caution">
    <text evidence="2">The sequence shown here is derived from an EMBL/GenBank/DDBJ whole genome shotgun (WGS) entry which is preliminary data.</text>
</comment>
<evidence type="ECO:0000259" key="1">
    <source>
        <dbReference type="Pfam" id="PF23947"/>
    </source>
</evidence>
<accession>A0A0F9L7A4</accession>
<name>A0A0F9L7A4_9ZZZZ</name>